<dbReference type="OrthoDB" id="2269034at2759"/>
<evidence type="ECO:0000313" key="2">
    <source>
        <dbReference type="Proteomes" id="UP000027222"/>
    </source>
</evidence>
<dbReference type="Gene3D" id="1.20.1280.50">
    <property type="match status" value="1"/>
</dbReference>
<evidence type="ECO:0000313" key="1">
    <source>
        <dbReference type="EMBL" id="KDR85934.1"/>
    </source>
</evidence>
<dbReference type="Proteomes" id="UP000027222">
    <property type="component" value="Unassembled WGS sequence"/>
</dbReference>
<dbReference type="AlphaFoldDB" id="A0A067U0Z8"/>
<proteinExistence type="predicted"/>
<dbReference type="HOGENOM" id="CLU_018544_14_1_1"/>
<organism evidence="1 2">
    <name type="scientific">Galerina marginata (strain CBS 339.88)</name>
    <dbReference type="NCBI Taxonomy" id="685588"/>
    <lineage>
        <taxon>Eukaryota</taxon>
        <taxon>Fungi</taxon>
        <taxon>Dikarya</taxon>
        <taxon>Basidiomycota</taxon>
        <taxon>Agaricomycotina</taxon>
        <taxon>Agaricomycetes</taxon>
        <taxon>Agaricomycetidae</taxon>
        <taxon>Agaricales</taxon>
        <taxon>Agaricineae</taxon>
        <taxon>Strophariaceae</taxon>
        <taxon>Galerina</taxon>
    </lineage>
</organism>
<reference evidence="2" key="1">
    <citation type="journal article" date="2014" name="Proc. Natl. Acad. Sci. U.S.A.">
        <title>Extensive sampling of basidiomycete genomes demonstrates inadequacy of the white-rot/brown-rot paradigm for wood decay fungi.</title>
        <authorList>
            <person name="Riley R."/>
            <person name="Salamov A.A."/>
            <person name="Brown D.W."/>
            <person name="Nagy L.G."/>
            <person name="Floudas D."/>
            <person name="Held B.W."/>
            <person name="Levasseur A."/>
            <person name="Lombard V."/>
            <person name="Morin E."/>
            <person name="Otillar R."/>
            <person name="Lindquist E.A."/>
            <person name="Sun H."/>
            <person name="LaButti K.M."/>
            <person name="Schmutz J."/>
            <person name="Jabbour D."/>
            <person name="Luo H."/>
            <person name="Baker S.E."/>
            <person name="Pisabarro A.G."/>
            <person name="Walton J.D."/>
            <person name="Blanchette R.A."/>
            <person name="Henrissat B."/>
            <person name="Martin F."/>
            <person name="Cullen D."/>
            <person name="Hibbett D.S."/>
            <person name="Grigoriev I.V."/>
        </authorList>
    </citation>
    <scope>NUCLEOTIDE SEQUENCE [LARGE SCALE GENOMIC DNA]</scope>
    <source>
        <strain evidence="2">CBS 339.88</strain>
    </source>
</reference>
<name>A0A067U0Z8_GALM3</name>
<keyword evidence="2" id="KW-1185">Reference proteome</keyword>
<accession>A0A067U0Z8</accession>
<gene>
    <name evidence="1" type="ORF">GALMADRAFT_132554</name>
</gene>
<sequence length="545" mass="60231">MDILERMLNQRRELKADINHLHPSMIDRMPVEVASNIFEFYVGDRSFEVPVGRPPLALQLGAVCQTWRRIAWSTPQLWASISLDLSVRPERISEHAVQRYKIIEKLLSDWIARAGCFPLSIELYSRHSIELGNIEWLLPIIHIVNSLSTRWKCLNLHLPMSVLPQFFVNTGQFNTASLLEEIQIWNITTLLELISGSINLGGTAGDAGGIVKPAPKKVGLGAVRVKSLDIEWNNVISLEIRIVYINEIFYILRHSPSLVECNISWLGLAGDLGDLPDPNLPFVHHKLERLLIQFDDFHSPSEFFSRVTLPYLKTLDCDFNDFTLPTDAFVSFLKRSGLPAEHSVSPGSMISNPGLHGTNMNLKALSIIHPEIPGGGADLIQICNAVPGLKEFSLMANIDVGDTSFDVFYLALANDTASIPDGVSQVATGNAVTCTTLEDSDLSDSEAPMLLPALETFTCDQSFPWNFIPGFFLPFKGRNPSRCRPLQAVKVCYVTDAPAPVPSIDSKTLALLHDLIDRGFDLSVVNAHSAGETDLIQYPGSGLGQ</sequence>
<protein>
    <submittedName>
        <fullName evidence="1">Uncharacterized protein</fullName>
    </submittedName>
</protein>
<dbReference type="SUPFAM" id="SSF52047">
    <property type="entry name" value="RNI-like"/>
    <property type="match status" value="1"/>
</dbReference>
<dbReference type="EMBL" id="KL142367">
    <property type="protein sequence ID" value="KDR85934.1"/>
    <property type="molecule type" value="Genomic_DNA"/>
</dbReference>